<sequence length="664" mass="75918">MILLTSGLGFQLIENLLNILVVDIFGVGKKDVGKTSSQHLHDDRATPLQFDHERSADIKLILQLVHTFTNQVPETSYYHLRFKYRLIEVLFTLFSETQHRIHLVASAIAEKLLTATPMSQNNKLFSLQSIKSLPAIVSRMNNDSLLYFYHVISVVMSDCELCGSVSLEQHDQWLNDSSVADTAALNQEFLLSLPSHLENMCLSASRPASEVTRPLSLLAHMLGQSFGSLDLENDDFQMMERQIGSSDSYIWLNDIIHRANLFTIITMLLTGKYQNEVQKRLMKCDFVNRLNNSFEEVIWKDFPDIPDLSADSEDISQTTFVRVQFLRLVHSIADSTSYRYSLLSIEELHTLKQIAEKKNHSLPSEFPTLTNDTAAPLSKRSLLSQVMSKLHQESITFWITRVVEAFLRGPTNPTTQAFLLDKNIVESTVGVLISTRPMHELVRQGCFDMLSTVMKVNVDAFTRCDNALNSARKFQTFISAVEDSLIDSNMFIRCVILTTHYIQTSQTENKEVLVTNRLLEYYTNHKRRIQVIARLVTLLDVSTLSQETVSCLNTSLLLLIMAHRNNRLASYLQCLYGVYEPAVLENLYSLLQFWIVHYSLPFKKNDRKSLEFGSLTQFSEWESVARTLLDPDLRSEISIKHYLAKADEIGRTYGSPNLTYIRWP</sequence>
<dbReference type="FunCoup" id="F6YVR5">
    <property type="interactions" value="181"/>
</dbReference>
<dbReference type="Proteomes" id="UP000008144">
    <property type="component" value="Unassembled WGS sequence"/>
</dbReference>
<reference evidence="1" key="2">
    <citation type="submission" date="2025-08" db="UniProtKB">
        <authorList>
            <consortium name="Ensembl"/>
        </authorList>
    </citation>
    <scope>IDENTIFICATION</scope>
</reference>
<evidence type="ECO:0000313" key="2">
    <source>
        <dbReference type="Proteomes" id="UP000008144"/>
    </source>
</evidence>
<reference evidence="1" key="3">
    <citation type="submission" date="2025-09" db="UniProtKB">
        <authorList>
            <consortium name="Ensembl"/>
        </authorList>
    </citation>
    <scope>IDENTIFICATION</scope>
</reference>
<gene>
    <name evidence="1" type="primary">LOC100176203</name>
</gene>
<evidence type="ECO:0000313" key="1">
    <source>
        <dbReference type="Ensembl" id="ENSCINP00000000866.3"/>
    </source>
</evidence>
<dbReference type="InterPro" id="IPR022162">
    <property type="entry name" value="TRPC4AP"/>
</dbReference>
<dbReference type="GO" id="GO:0031464">
    <property type="term" value="C:Cul4A-RING E3 ubiquitin ligase complex"/>
    <property type="evidence" value="ECO:0000318"/>
    <property type="project" value="GO_Central"/>
</dbReference>
<dbReference type="GeneTree" id="ENSGT00390000018330"/>
<dbReference type="GO" id="GO:0019902">
    <property type="term" value="F:phosphatase binding"/>
    <property type="evidence" value="ECO:0000318"/>
    <property type="project" value="GO_Central"/>
</dbReference>
<dbReference type="PANTHER" id="PTHR31743:SF1">
    <property type="entry name" value="SHORT TRANSIENT RECEPTOR POTENTIAL CHANNEL 4-ASSOCIATED PROTEIN"/>
    <property type="match status" value="1"/>
</dbReference>
<name>F6YVR5_CIOIN</name>
<dbReference type="InParanoid" id="F6YVR5"/>
<dbReference type="PANTHER" id="PTHR31743">
    <property type="entry name" value="TRANSIENT RECEPTOR POTENTIAL CHANNEL 4-ASSOCIATED PROTEIN TCPC4AP"/>
    <property type="match status" value="1"/>
</dbReference>
<dbReference type="Pfam" id="PF12463">
    <property type="entry name" value="DUF3689"/>
    <property type="match status" value="1"/>
</dbReference>
<dbReference type="STRING" id="7719.ENSCINP00000000866"/>
<protein>
    <submittedName>
        <fullName evidence="1">Short transient receptor potential channel 4-associated protein-like</fullName>
    </submittedName>
</protein>
<reference evidence="2" key="1">
    <citation type="journal article" date="2002" name="Science">
        <title>The draft genome of Ciona intestinalis: insights into chordate and vertebrate origins.</title>
        <authorList>
            <person name="Dehal P."/>
            <person name="Satou Y."/>
            <person name="Campbell R.K."/>
            <person name="Chapman J."/>
            <person name="Degnan B."/>
            <person name="De Tomaso A."/>
            <person name="Davidson B."/>
            <person name="Di Gregorio A."/>
            <person name="Gelpke M."/>
            <person name="Goodstein D.M."/>
            <person name="Harafuji N."/>
            <person name="Hastings K.E."/>
            <person name="Ho I."/>
            <person name="Hotta K."/>
            <person name="Huang W."/>
            <person name="Kawashima T."/>
            <person name="Lemaire P."/>
            <person name="Martinez D."/>
            <person name="Meinertzhagen I.A."/>
            <person name="Necula S."/>
            <person name="Nonaka M."/>
            <person name="Putnam N."/>
            <person name="Rash S."/>
            <person name="Saiga H."/>
            <person name="Satake M."/>
            <person name="Terry A."/>
            <person name="Yamada L."/>
            <person name="Wang H.G."/>
            <person name="Awazu S."/>
            <person name="Azumi K."/>
            <person name="Boore J."/>
            <person name="Branno M."/>
            <person name="Chin-Bow S."/>
            <person name="DeSantis R."/>
            <person name="Doyle S."/>
            <person name="Francino P."/>
            <person name="Keys D.N."/>
            <person name="Haga S."/>
            <person name="Hayashi H."/>
            <person name="Hino K."/>
            <person name="Imai K.S."/>
            <person name="Inaba K."/>
            <person name="Kano S."/>
            <person name="Kobayashi K."/>
            <person name="Kobayashi M."/>
            <person name="Lee B.I."/>
            <person name="Makabe K.W."/>
            <person name="Manohar C."/>
            <person name="Matassi G."/>
            <person name="Medina M."/>
            <person name="Mochizuki Y."/>
            <person name="Mount S."/>
            <person name="Morishita T."/>
            <person name="Miura S."/>
            <person name="Nakayama A."/>
            <person name="Nishizaka S."/>
            <person name="Nomoto H."/>
            <person name="Ohta F."/>
            <person name="Oishi K."/>
            <person name="Rigoutsos I."/>
            <person name="Sano M."/>
            <person name="Sasaki A."/>
            <person name="Sasakura Y."/>
            <person name="Shoguchi E."/>
            <person name="Shin-i T."/>
            <person name="Spagnuolo A."/>
            <person name="Stainier D."/>
            <person name="Suzuki M.M."/>
            <person name="Tassy O."/>
            <person name="Takatori N."/>
            <person name="Tokuoka M."/>
            <person name="Yagi K."/>
            <person name="Yoshizaki F."/>
            <person name="Wada S."/>
            <person name="Zhang C."/>
            <person name="Hyatt P.D."/>
            <person name="Larimer F."/>
            <person name="Detter C."/>
            <person name="Doggett N."/>
            <person name="Glavina T."/>
            <person name="Hawkins T."/>
            <person name="Richardson P."/>
            <person name="Lucas S."/>
            <person name="Kohara Y."/>
            <person name="Levine M."/>
            <person name="Satoh N."/>
            <person name="Rokhsar D.S."/>
        </authorList>
    </citation>
    <scope>NUCLEOTIDE SEQUENCE [LARGE SCALE GENOMIC DNA]</scope>
</reference>
<organism evidence="1 2">
    <name type="scientific">Ciona intestinalis</name>
    <name type="common">Transparent sea squirt</name>
    <name type="synonym">Ascidia intestinalis</name>
    <dbReference type="NCBI Taxonomy" id="7719"/>
    <lineage>
        <taxon>Eukaryota</taxon>
        <taxon>Metazoa</taxon>
        <taxon>Chordata</taxon>
        <taxon>Tunicata</taxon>
        <taxon>Ascidiacea</taxon>
        <taxon>Phlebobranchia</taxon>
        <taxon>Cionidae</taxon>
        <taxon>Ciona</taxon>
    </lineage>
</organism>
<dbReference type="AlphaFoldDB" id="F6YVR5"/>
<accession>F6YVR5</accession>
<dbReference type="GO" id="GO:0006511">
    <property type="term" value="P:ubiquitin-dependent protein catabolic process"/>
    <property type="evidence" value="ECO:0000318"/>
    <property type="project" value="GO_Central"/>
</dbReference>
<dbReference type="OMA" id="TRITIIH"/>
<keyword evidence="2" id="KW-1185">Reference proteome</keyword>
<dbReference type="Ensembl" id="ENSCINT00000000866.3">
    <property type="protein sequence ID" value="ENSCINP00000000866.3"/>
    <property type="gene ID" value="ENSCING00000000473.3"/>
</dbReference>
<proteinExistence type="predicted"/>
<dbReference type="HOGENOM" id="CLU_015792_1_0_1"/>